<accession>A0A9P4QCH8</accession>
<sequence length="504" mass="55951">MQIVPLVSSISAALFALVLYSHSESLLGSLCQEPLTAGSSEEFPLYSNVTAHTEWDVVRHLGGNSPWIRKTENILSHDTETPQGCILDQVHMMSRHAERYPTVKAGARMLQLFWKIQHSENVLNGTLEFANNWDFFAPDPSTHFEHLVETGPHAGTLQAFHTGVKLRTRYEALHDKAVSQKQTTYWASDSPRVIDTAKYFAAGFFGLEGMKHADLSVISESSDLGANTLTPGDTCLNYANDVDDRGHGYGANMLAGWKETYTESIIDHFAETNPNLPFSADEVYAMQEICGFETIAHGKSPWCDIFTDKEWEKFEYARDLLHYYRAGSGNPYAATMGWLWLNATANLVRRGPAAGPLFFSFAHDGGIVPVLAALGLYDESFDLPTDRVPIGRRYRLSSTVPMGGRIIFERLTCLTEGHCWDNAPLYPNHVYCEPPRNRTYVRLNINDGIVGIPGCGKDTGGPAELCSLDEFLDQVKAIGDKAGVFGEVCGLDENAEKKIEFLHQ</sequence>
<evidence type="ECO:0000256" key="1">
    <source>
        <dbReference type="ARBA" id="ARBA00022801"/>
    </source>
</evidence>
<dbReference type="InterPro" id="IPR000560">
    <property type="entry name" value="His_Pase_clade-2"/>
</dbReference>
<evidence type="ECO:0000256" key="4">
    <source>
        <dbReference type="PIRSR" id="PIRSR000894-2"/>
    </source>
</evidence>
<dbReference type="OrthoDB" id="6509975at2759"/>
<keyword evidence="5" id="KW-0732">Signal</keyword>
<evidence type="ECO:0000256" key="3">
    <source>
        <dbReference type="PIRSR" id="PIRSR000894-1"/>
    </source>
</evidence>
<dbReference type="SUPFAM" id="SSF53254">
    <property type="entry name" value="Phosphoglycerate mutase-like"/>
    <property type="match status" value="1"/>
</dbReference>
<feature type="active site" description="Nucleophile" evidence="3">
    <location>
        <position position="96"/>
    </location>
</feature>
<dbReference type="Proteomes" id="UP000799441">
    <property type="component" value="Unassembled WGS sequence"/>
</dbReference>
<evidence type="ECO:0000256" key="2">
    <source>
        <dbReference type="ARBA" id="ARBA00023180"/>
    </source>
</evidence>
<proteinExistence type="predicted"/>
<evidence type="ECO:0000256" key="5">
    <source>
        <dbReference type="SAM" id="SignalP"/>
    </source>
</evidence>
<dbReference type="InterPro" id="IPR029033">
    <property type="entry name" value="His_PPase_superfam"/>
</dbReference>
<dbReference type="EMBL" id="MU003784">
    <property type="protein sequence ID" value="KAF2722167.1"/>
    <property type="molecule type" value="Genomic_DNA"/>
</dbReference>
<protein>
    <submittedName>
        <fullName evidence="6">Phosphoglycerate mutase-like protein</fullName>
    </submittedName>
</protein>
<dbReference type="Gene3D" id="3.40.50.1240">
    <property type="entry name" value="Phosphoglycerate mutase-like"/>
    <property type="match status" value="1"/>
</dbReference>
<dbReference type="CDD" id="cd07061">
    <property type="entry name" value="HP_HAP_like"/>
    <property type="match status" value="1"/>
</dbReference>
<dbReference type="GO" id="GO:0003993">
    <property type="term" value="F:acid phosphatase activity"/>
    <property type="evidence" value="ECO:0007669"/>
    <property type="project" value="TreeGrafter"/>
</dbReference>
<keyword evidence="7" id="KW-1185">Reference proteome</keyword>
<dbReference type="Pfam" id="PF00328">
    <property type="entry name" value="His_Phos_2"/>
    <property type="match status" value="1"/>
</dbReference>
<comment type="caution">
    <text evidence="6">The sequence shown here is derived from an EMBL/GenBank/DDBJ whole genome shotgun (WGS) entry which is preliminary data.</text>
</comment>
<dbReference type="AlphaFoldDB" id="A0A9P4QCH8"/>
<dbReference type="GO" id="GO:0009277">
    <property type="term" value="C:fungal-type cell wall"/>
    <property type="evidence" value="ECO:0007669"/>
    <property type="project" value="TreeGrafter"/>
</dbReference>
<feature type="disulfide bond" evidence="4">
    <location>
        <begin position="290"/>
        <end position="303"/>
    </location>
</feature>
<dbReference type="InterPro" id="IPR016274">
    <property type="entry name" value="Histidine_acid_Pase_euk"/>
</dbReference>
<dbReference type="PIRSF" id="PIRSF000894">
    <property type="entry name" value="Acid_phosphatase"/>
    <property type="match status" value="1"/>
</dbReference>
<dbReference type="PANTHER" id="PTHR20963">
    <property type="entry name" value="MULTIPLE INOSITOL POLYPHOSPHATE PHOSPHATASE-RELATED"/>
    <property type="match status" value="1"/>
</dbReference>
<dbReference type="PANTHER" id="PTHR20963:SF18">
    <property type="entry name" value="ACID PHOSPHATASE PHO11-RELATED"/>
    <property type="match status" value="1"/>
</dbReference>
<evidence type="ECO:0000313" key="7">
    <source>
        <dbReference type="Proteomes" id="UP000799441"/>
    </source>
</evidence>
<keyword evidence="4" id="KW-1015">Disulfide bond</keyword>
<feature type="disulfide bond" evidence="4">
    <location>
        <begin position="455"/>
        <end position="466"/>
    </location>
</feature>
<keyword evidence="1" id="KW-0378">Hydrolase</keyword>
<gene>
    <name evidence="6" type="ORF">K431DRAFT_311894</name>
</gene>
<reference evidence="6" key="1">
    <citation type="journal article" date="2020" name="Stud. Mycol.">
        <title>101 Dothideomycetes genomes: a test case for predicting lifestyles and emergence of pathogens.</title>
        <authorList>
            <person name="Haridas S."/>
            <person name="Albert R."/>
            <person name="Binder M."/>
            <person name="Bloem J."/>
            <person name="Labutti K."/>
            <person name="Salamov A."/>
            <person name="Andreopoulos B."/>
            <person name="Baker S."/>
            <person name="Barry K."/>
            <person name="Bills G."/>
            <person name="Bluhm B."/>
            <person name="Cannon C."/>
            <person name="Castanera R."/>
            <person name="Culley D."/>
            <person name="Daum C."/>
            <person name="Ezra D."/>
            <person name="Gonzalez J."/>
            <person name="Henrissat B."/>
            <person name="Kuo A."/>
            <person name="Liang C."/>
            <person name="Lipzen A."/>
            <person name="Lutzoni F."/>
            <person name="Magnuson J."/>
            <person name="Mondo S."/>
            <person name="Nolan M."/>
            <person name="Ohm R."/>
            <person name="Pangilinan J."/>
            <person name="Park H.-J."/>
            <person name="Ramirez L."/>
            <person name="Alfaro M."/>
            <person name="Sun H."/>
            <person name="Tritt A."/>
            <person name="Yoshinaga Y."/>
            <person name="Zwiers L.-H."/>
            <person name="Turgeon B."/>
            <person name="Goodwin S."/>
            <person name="Spatafora J."/>
            <person name="Crous P."/>
            <person name="Grigoriev I."/>
        </authorList>
    </citation>
    <scope>NUCLEOTIDE SEQUENCE</scope>
    <source>
        <strain evidence="6">CBS 116435</strain>
    </source>
</reference>
<keyword evidence="2" id="KW-0325">Glycoprotein</keyword>
<feature type="active site" description="Proton donor" evidence="3">
    <location>
        <position position="364"/>
    </location>
</feature>
<evidence type="ECO:0000313" key="6">
    <source>
        <dbReference type="EMBL" id="KAF2722167.1"/>
    </source>
</evidence>
<feature type="chain" id="PRO_5040415503" evidence="5">
    <location>
        <begin position="24"/>
        <end position="504"/>
    </location>
</feature>
<feature type="disulfide bond" evidence="4">
    <location>
        <begin position="85"/>
        <end position="413"/>
    </location>
</feature>
<organism evidence="6 7">
    <name type="scientific">Polychaeton citri CBS 116435</name>
    <dbReference type="NCBI Taxonomy" id="1314669"/>
    <lineage>
        <taxon>Eukaryota</taxon>
        <taxon>Fungi</taxon>
        <taxon>Dikarya</taxon>
        <taxon>Ascomycota</taxon>
        <taxon>Pezizomycotina</taxon>
        <taxon>Dothideomycetes</taxon>
        <taxon>Dothideomycetidae</taxon>
        <taxon>Capnodiales</taxon>
        <taxon>Capnodiaceae</taxon>
        <taxon>Polychaeton</taxon>
    </lineage>
</organism>
<name>A0A9P4QCH8_9PEZI</name>
<feature type="signal peptide" evidence="5">
    <location>
        <begin position="1"/>
        <end position="23"/>
    </location>
</feature>